<dbReference type="Gene3D" id="3.90.1590.10">
    <property type="entry name" value="glutathione-dependent formaldehyde- activating enzyme (gfa)"/>
    <property type="match status" value="1"/>
</dbReference>
<dbReference type="GO" id="GO:0046872">
    <property type="term" value="F:metal ion binding"/>
    <property type="evidence" value="ECO:0007669"/>
    <property type="project" value="UniProtKB-KW"/>
</dbReference>
<dbReference type="Pfam" id="PF04828">
    <property type="entry name" value="GFA"/>
    <property type="match status" value="1"/>
</dbReference>
<comment type="similarity">
    <text evidence="1">Belongs to the Gfa family.</text>
</comment>
<protein>
    <submittedName>
        <fullName evidence="6">Mss4-like protein</fullName>
    </submittedName>
</protein>
<comment type="caution">
    <text evidence="6">The sequence shown here is derived from an EMBL/GenBank/DDBJ whole genome shotgun (WGS) entry which is preliminary data.</text>
</comment>
<keyword evidence="2" id="KW-0479">Metal-binding</keyword>
<evidence type="ECO:0000313" key="6">
    <source>
        <dbReference type="EMBL" id="ORY41447.1"/>
    </source>
</evidence>
<dbReference type="STRING" id="106004.A0A1Y2C3H5"/>
<sequence length="153" mass="16194">MSNTESKQHPAGSLNPAPIVQGKCNCGSVQVAVAQPAFEGAAHALCHCTSCRTSGGTLASSNLIINSEFITLEGSGLSLKSYRDSNTDSGNVAVRWFCSDCGSPIRTVVEGKEEVSYLKTGLFPVQTLPAPSVELFSRNLESFEKLQEGVQVL</sequence>
<dbReference type="PROSITE" id="PS51891">
    <property type="entry name" value="CENP_V_GFA"/>
    <property type="match status" value="1"/>
</dbReference>
<keyword evidence="4" id="KW-0456">Lyase</keyword>
<evidence type="ECO:0000256" key="2">
    <source>
        <dbReference type="ARBA" id="ARBA00022723"/>
    </source>
</evidence>
<dbReference type="SUPFAM" id="SSF51316">
    <property type="entry name" value="Mss4-like"/>
    <property type="match status" value="1"/>
</dbReference>
<dbReference type="InterPro" id="IPR006913">
    <property type="entry name" value="CENP-V/GFA"/>
</dbReference>
<feature type="domain" description="CENP-V/GFA" evidence="5">
    <location>
        <begin position="20"/>
        <end position="144"/>
    </location>
</feature>
<reference evidence="6 7" key="1">
    <citation type="submission" date="2016-07" db="EMBL/GenBank/DDBJ databases">
        <title>Pervasive Adenine N6-methylation of Active Genes in Fungi.</title>
        <authorList>
            <consortium name="DOE Joint Genome Institute"/>
            <person name="Mondo S.J."/>
            <person name="Dannebaum R.O."/>
            <person name="Kuo R.C."/>
            <person name="Labutti K."/>
            <person name="Haridas S."/>
            <person name="Kuo A."/>
            <person name="Salamov A."/>
            <person name="Ahrendt S.R."/>
            <person name="Lipzen A."/>
            <person name="Sullivan W."/>
            <person name="Andreopoulos W.B."/>
            <person name="Clum A."/>
            <person name="Lindquist E."/>
            <person name="Daum C."/>
            <person name="Ramamoorthy G.K."/>
            <person name="Gryganskyi A."/>
            <person name="Culley D."/>
            <person name="Magnuson J.K."/>
            <person name="James T.Y."/>
            <person name="O'Malley M.A."/>
            <person name="Stajich J.E."/>
            <person name="Spatafora J.W."/>
            <person name="Visel A."/>
            <person name="Grigoriev I.V."/>
        </authorList>
    </citation>
    <scope>NUCLEOTIDE SEQUENCE [LARGE SCALE GENOMIC DNA]</scope>
    <source>
        <strain evidence="6 7">62-1032</strain>
    </source>
</reference>
<keyword evidence="3" id="KW-0862">Zinc</keyword>
<accession>A0A1Y2C3H5</accession>
<dbReference type="InterPro" id="IPR011057">
    <property type="entry name" value="Mss4-like_sf"/>
</dbReference>
<dbReference type="InParanoid" id="A0A1Y2C3H5"/>
<gene>
    <name evidence="6" type="ORF">BCR35DRAFT_356431</name>
</gene>
<evidence type="ECO:0000256" key="3">
    <source>
        <dbReference type="ARBA" id="ARBA00022833"/>
    </source>
</evidence>
<dbReference type="OrthoDB" id="428768at2759"/>
<dbReference type="EMBL" id="MCGR01000136">
    <property type="protein sequence ID" value="ORY41447.1"/>
    <property type="molecule type" value="Genomic_DNA"/>
</dbReference>
<evidence type="ECO:0000259" key="5">
    <source>
        <dbReference type="PROSITE" id="PS51891"/>
    </source>
</evidence>
<keyword evidence="7" id="KW-1185">Reference proteome</keyword>
<name>A0A1Y2C3H5_9BASI</name>
<evidence type="ECO:0000256" key="4">
    <source>
        <dbReference type="ARBA" id="ARBA00023239"/>
    </source>
</evidence>
<evidence type="ECO:0000313" key="7">
    <source>
        <dbReference type="Proteomes" id="UP000193467"/>
    </source>
</evidence>
<organism evidence="6 7">
    <name type="scientific">Leucosporidium creatinivorum</name>
    <dbReference type="NCBI Taxonomy" id="106004"/>
    <lineage>
        <taxon>Eukaryota</taxon>
        <taxon>Fungi</taxon>
        <taxon>Dikarya</taxon>
        <taxon>Basidiomycota</taxon>
        <taxon>Pucciniomycotina</taxon>
        <taxon>Microbotryomycetes</taxon>
        <taxon>Leucosporidiales</taxon>
        <taxon>Leucosporidium</taxon>
    </lineage>
</organism>
<proteinExistence type="inferred from homology"/>
<dbReference type="AlphaFoldDB" id="A0A1Y2C3H5"/>
<dbReference type="Proteomes" id="UP000193467">
    <property type="component" value="Unassembled WGS sequence"/>
</dbReference>
<dbReference type="PANTHER" id="PTHR33337">
    <property type="entry name" value="GFA DOMAIN-CONTAINING PROTEIN"/>
    <property type="match status" value="1"/>
</dbReference>
<dbReference type="PANTHER" id="PTHR33337:SF40">
    <property type="entry name" value="CENP-V_GFA DOMAIN-CONTAINING PROTEIN-RELATED"/>
    <property type="match status" value="1"/>
</dbReference>
<dbReference type="GO" id="GO:0016846">
    <property type="term" value="F:carbon-sulfur lyase activity"/>
    <property type="evidence" value="ECO:0007669"/>
    <property type="project" value="InterPro"/>
</dbReference>
<evidence type="ECO:0000256" key="1">
    <source>
        <dbReference type="ARBA" id="ARBA00005495"/>
    </source>
</evidence>